<dbReference type="AlphaFoldDB" id="A0A854WWQ0"/>
<evidence type="ECO:0000313" key="2">
    <source>
        <dbReference type="Proteomes" id="UP000218643"/>
    </source>
</evidence>
<reference evidence="1 2" key="2">
    <citation type="submission" date="2017-10" db="EMBL/GenBank/DDBJ databases">
        <title>Rhizosphere-associated Pseudomonas modulate jasmonic acid/salicylic acid antagonism to induce systemic resistance to herbivores at the cost of susceptibility to pathogens.</title>
        <authorList>
            <person name="Haney C.H."/>
            <person name="Wiesmann C.L."/>
            <person name="Shapiro L.R."/>
            <person name="O'Sullivan L.R."/>
            <person name="Khorasani S."/>
            <person name="Melnyk R.A."/>
            <person name="Xiao L."/>
            <person name="Bush J."/>
            <person name="Carrillo J."/>
            <person name="Pierce N.E."/>
            <person name="Ausubel F.M."/>
        </authorList>
    </citation>
    <scope>NUCLEOTIDE SEQUENCE [LARGE SCALE GENOMIC DNA]</scope>
    <source>
        <strain evidence="1 2">CH229</strain>
    </source>
</reference>
<gene>
    <name evidence="1" type="ORF">CP335_19695</name>
</gene>
<protein>
    <submittedName>
        <fullName evidence="1">Uncharacterized protein</fullName>
    </submittedName>
</protein>
<reference evidence="1 2" key="1">
    <citation type="submission" date="2017-09" db="EMBL/GenBank/DDBJ databases">
        <authorList>
            <person name="Haney C."/>
            <person name="Melnyk R."/>
        </authorList>
    </citation>
    <scope>NUCLEOTIDE SEQUENCE [LARGE SCALE GENOMIC DNA]</scope>
    <source>
        <strain evidence="1 2">CH229</strain>
    </source>
</reference>
<dbReference type="EMBL" id="NXHE01000026">
    <property type="protein sequence ID" value="PCM47988.1"/>
    <property type="molecule type" value="Genomic_DNA"/>
</dbReference>
<name>A0A854WWQ0_PSEFL</name>
<sequence>MKITTATRFDDVDHDAGYEYRGVNYVIQTGEDTFMIRTYDDEPGKAIVVHPTSMSKHSSLRVLVGFLQSELGVSRVSLYKGELGIHAEIDLDSLEFLSA</sequence>
<dbReference type="Proteomes" id="UP000218643">
    <property type="component" value="Unassembled WGS sequence"/>
</dbReference>
<proteinExistence type="predicted"/>
<organism evidence="1 2">
    <name type="scientific">Pseudomonas fluorescens</name>
    <dbReference type="NCBI Taxonomy" id="294"/>
    <lineage>
        <taxon>Bacteria</taxon>
        <taxon>Pseudomonadati</taxon>
        <taxon>Pseudomonadota</taxon>
        <taxon>Gammaproteobacteria</taxon>
        <taxon>Pseudomonadales</taxon>
        <taxon>Pseudomonadaceae</taxon>
        <taxon>Pseudomonas</taxon>
    </lineage>
</organism>
<evidence type="ECO:0000313" key="1">
    <source>
        <dbReference type="EMBL" id="PCM47988.1"/>
    </source>
</evidence>
<accession>A0A854WWQ0</accession>
<comment type="caution">
    <text evidence="1">The sequence shown here is derived from an EMBL/GenBank/DDBJ whole genome shotgun (WGS) entry which is preliminary data.</text>
</comment>
<dbReference type="RefSeq" id="WP_096796886.1">
    <property type="nucleotide sequence ID" value="NZ_NXHE01000026.1"/>
</dbReference>